<name>A0A078MWI2_9MICC</name>
<dbReference type="InterPro" id="IPR018170">
    <property type="entry name" value="Aldo/ket_reductase_CS"/>
</dbReference>
<proteinExistence type="inferred from homology"/>
<dbReference type="InterPro" id="IPR036812">
    <property type="entry name" value="NAD(P)_OxRdtase_dom_sf"/>
</dbReference>
<dbReference type="PANTHER" id="PTHR43827:SF3">
    <property type="entry name" value="NADP-DEPENDENT OXIDOREDUCTASE DOMAIN-CONTAINING PROTEIN"/>
    <property type="match status" value="1"/>
</dbReference>
<evidence type="ECO:0000259" key="7">
    <source>
        <dbReference type="Pfam" id="PF00248"/>
    </source>
</evidence>
<comment type="similarity">
    <text evidence="1">Belongs to the aldo/keto reductase family.</text>
</comment>
<protein>
    <submittedName>
        <fullName evidence="8">Putative oxidoreductase/MSMEI_2347</fullName>
    </submittedName>
</protein>
<keyword evidence="3" id="KW-0560">Oxidoreductase</keyword>
<evidence type="ECO:0000256" key="2">
    <source>
        <dbReference type="ARBA" id="ARBA00022857"/>
    </source>
</evidence>
<dbReference type="PATRIC" id="fig|1461584.3.peg.3175"/>
<feature type="active site" description="Proton donor" evidence="4">
    <location>
        <position position="52"/>
    </location>
</feature>
<accession>A0A078MWI2</accession>
<reference evidence="8" key="1">
    <citation type="submission" date="2014-07" db="EMBL/GenBank/DDBJ databases">
        <authorList>
            <person name="Urmite Genomes Urmite Genomes"/>
        </authorList>
    </citation>
    <scope>NUCLEOTIDE SEQUENCE</scope>
    <source>
        <strain evidence="8">11W110_air</strain>
    </source>
</reference>
<dbReference type="InterPro" id="IPR023210">
    <property type="entry name" value="NADP_OxRdtase_dom"/>
</dbReference>
<sequence length="276" mass="30416">MVQPAPTLQLRSSAEIPQIGLGTWPMDDAEAAAAVEAAIGIGYRHFDTAENYGNERGVGEGIRRSGIARSEVFVTTKFNRKWHSRDGVREALRHSVERLGTEYVDLLLIHWPNPDQDRFVEAFVGMRELLDEGLIRAAGVSNFKPAHLQRLLAEDLVPDVNQVHLDPYRPRHDVREADAGSGIVTESWSPIGRGGDLLAEPVLTALADKYGKTPAQVVLRWHVANGFVTIPKSGNPERMRRNLDVFDFELDADEVAAVDALADPAAPLTDSDEFGH</sequence>
<evidence type="ECO:0000256" key="1">
    <source>
        <dbReference type="ARBA" id="ARBA00007905"/>
    </source>
</evidence>
<dbReference type="AlphaFoldDB" id="A0A078MWI2"/>
<organism evidence="8">
    <name type="scientific">Arthrobacter saudimassiliensis</name>
    <dbReference type="NCBI Taxonomy" id="1461584"/>
    <lineage>
        <taxon>Bacteria</taxon>
        <taxon>Bacillati</taxon>
        <taxon>Actinomycetota</taxon>
        <taxon>Actinomycetes</taxon>
        <taxon>Micrococcales</taxon>
        <taxon>Micrococcaceae</taxon>
        <taxon>Arthrobacter</taxon>
    </lineage>
</organism>
<dbReference type="PIRSF" id="PIRSF000097">
    <property type="entry name" value="AKR"/>
    <property type="match status" value="1"/>
</dbReference>
<dbReference type="EMBL" id="LN483072">
    <property type="protein sequence ID" value="CEA09827.1"/>
    <property type="molecule type" value="Genomic_DNA"/>
</dbReference>
<keyword evidence="2" id="KW-0521">NADP</keyword>
<evidence type="ECO:0000313" key="8">
    <source>
        <dbReference type="EMBL" id="CEA09827.1"/>
    </source>
</evidence>
<dbReference type="SUPFAM" id="SSF51430">
    <property type="entry name" value="NAD(P)-linked oxidoreductase"/>
    <property type="match status" value="1"/>
</dbReference>
<feature type="binding site" evidence="5">
    <location>
        <position position="110"/>
    </location>
    <ligand>
        <name>substrate</name>
    </ligand>
</feature>
<evidence type="ECO:0000256" key="4">
    <source>
        <dbReference type="PIRSR" id="PIRSR000097-1"/>
    </source>
</evidence>
<evidence type="ECO:0000256" key="5">
    <source>
        <dbReference type="PIRSR" id="PIRSR000097-2"/>
    </source>
</evidence>
<dbReference type="PANTHER" id="PTHR43827">
    <property type="entry name" value="2,5-DIKETO-D-GLUCONIC ACID REDUCTASE"/>
    <property type="match status" value="1"/>
</dbReference>
<dbReference type="GO" id="GO:0016616">
    <property type="term" value="F:oxidoreductase activity, acting on the CH-OH group of donors, NAD or NADP as acceptor"/>
    <property type="evidence" value="ECO:0007669"/>
    <property type="project" value="UniProtKB-ARBA"/>
</dbReference>
<gene>
    <name evidence="8" type="ORF">BN1051_03200</name>
</gene>
<evidence type="ECO:0000256" key="3">
    <source>
        <dbReference type="ARBA" id="ARBA00023002"/>
    </source>
</evidence>
<dbReference type="Pfam" id="PF00248">
    <property type="entry name" value="Aldo_ket_red"/>
    <property type="match status" value="1"/>
</dbReference>
<dbReference type="PROSITE" id="PS00798">
    <property type="entry name" value="ALDOKETO_REDUCTASE_1"/>
    <property type="match status" value="1"/>
</dbReference>
<dbReference type="Gene3D" id="3.20.20.100">
    <property type="entry name" value="NADP-dependent oxidoreductase domain"/>
    <property type="match status" value="1"/>
</dbReference>
<feature type="site" description="Lowers pKa of active site Tyr" evidence="6">
    <location>
        <position position="77"/>
    </location>
</feature>
<evidence type="ECO:0000256" key="6">
    <source>
        <dbReference type="PIRSR" id="PIRSR000097-3"/>
    </source>
</evidence>
<dbReference type="PRINTS" id="PR00069">
    <property type="entry name" value="ALDKETRDTASE"/>
</dbReference>
<dbReference type="FunFam" id="3.20.20.100:FF:000002">
    <property type="entry name" value="2,5-diketo-D-gluconic acid reductase A"/>
    <property type="match status" value="1"/>
</dbReference>
<feature type="domain" description="NADP-dependent oxidoreductase" evidence="7">
    <location>
        <begin position="19"/>
        <end position="262"/>
    </location>
</feature>
<dbReference type="InterPro" id="IPR020471">
    <property type="entry name" value="AKR"/>
</dbReference>